<sequence length="169" mass="16787">MPRLLFLAAATALLLAACQAPPSTDPAPTPDPFAGLPAPVATAPAQGNFAAQTTATVRLGPATLQSGAVATYLHLDQGAGGALSGYALFRGLDGQERFERLSGTNAGGRVTLPLSVEACGATFDVTLYGTVAPASTLNVAGGSRTVSCHGVPVTVALAPFQVKLAGGTQ</sequence>
<dbReference type="PROSITE" id="PS51257">
    <property type="entry name" value="PROKAR_LIPOPROTEIN"/>
    <property type="match status" value="1"/>
</dbReference>
<organism evidence="2 3">
    <name type="scientific">Deinococcus multiflagellatus</name>
    <dbReference type="NCBI Taxonomy" id="1656887"/>
    <lineage>
        <taxon>Bacteria</taxon>
        <taxon>Thermotogati</taxon>
        <taxon>Deinococcota</taxon>
        <taxon>Deinococci</taxon>
        <taxon>Deinococcales</taxon>
        <taxon>Deinococcaceae</taxon>
        <taxon>Deinococcus</taxon>
    </lineage>
</organism>
<proteinExistence type="predicted"/>
<reference evidence="3" key="1">
    <citation type="journal article" date="2019" name="Int. J. Syst. Evol. Microbiol.">
        <title>The Global Catalogue of Microorganisms (GCM) 10K type strain sequencing project: providing services to taxonomists for standard genome sequencing and annotation.</title>
        <authorList>
            <consortium name="The Broad Institute Genomics Platform"/>
            <consortium name="The Broad Institute Genome Sequencing Center for Infectious Disease"/>
            <person name="Wu L."/>
            <person name="Ma J."/>
        </authorList>
    </citation>
    <scope>NUCLEOTIDE SEQUENCE [LARGE SCALE GENOMIC DNA]</scope>
    <source>
        <strain evidence="3">CCUG 63830</strain>
    </source>
</reference>
<keyword evidence="1" id="KW-0732">Signal</keyword>
<comment type="caution">
    <text evidence="2">The sequence shown here is derived from an EMBL/GenBank/DDBJ whole genome shotgun (WGS) entry which is preliminary data.</text>
</comment>
<evidence type="ECO:0000313" key="2">
    <source>
        <dbReference type="EMBL" id="MFC6660234.1"/>
    </source>
</evidence>
<dbReference type="EMBL" id="JBHSWB010000001">
    <property type="protein sequence ID" value="MFC6660234.1"/>
    <property type="molecule type" value="Genomic_DNA"/>
</dbReference>
<evidence type="ECO:0008006" key="4">
    <source>
        <dbReference type="Google" id="ProtNLM"/>
    </source>
</evidence>
<dbReference type="RefSeq" id="WP_224607622.1">
    <property type="nucleotide sequence ID" value="NZ_JAIQXV010000007.1"/>
</dbReference>
<name>A0ABW1ZH73_9DEIO</name>
<feature type="signal peptide" evidence="1">
    <location>
        <begin position="1"/>
        <end position="22"/>
    </location>
</feature>
<feature type="chain" id="PRO_5045221210" description="Lipoprotein" evidence="1">
    <location>
        <begin position="23"/>
        <end position="169"/>
    </location>
</feature>
<evidence type="ECO:0000313" key="3">
    <source>
        <dbReference type="Proteomes" id="UP001596317"/>
    </source>
</evidence>
<dbReference type="Proteomes" id="UP001596317">
    <property type="component" value="Unassembled WGS sequence"/>
</dbReference>
<gene>
    <name evidence="2" type="ORF">ACFP90_07575</name>
</gene>
<accession>A0ABW1ZH73</accession>
<evidence type="ECO:0000256" key="1">
    <source>
        <dbReference type="SAM" id="SignalP"/>
    </source>
</evidence>
<protein>
    <recommendedName>
        <fullName evidence="4">Lipoprotein</fullName>
    </recommendedName>
</protein>
<keyword evidence="3" id="KW-1185">Reference proteome</keyword>